<evidence type="ECO:0000256" key="7">
    <source>
        <dbReference type="SAM" id="MobiDB-lite"/>
    </source>
</evidence>
<comment type="similarity">
    <text evidence="2 6">Belongs to the FKBP-type PPIase family.</text>
</comment>
<gene>
    <name evidence="9" type="ORF">DSM112329_01102</name>
</gene>
<proteinExistence type="inferred from homology"/>
<dbReference type="FunFam" id="3.10.50.40:FF:000006">
    <property type="entry name" value="Peptidyl-prolyl cis-trans isomerase"/>
    <property type="match status" value="1"/>
</dbReference>
<dbReference type="EMBL" id="CP114014">
    <property type="protein sequence ID" value="XAY04269.1"/>
    <property type="molecule type" value="Genomic_DNA"/>
</dbReference>
<keyword evidence="3 5" id="KW-0697">Rotamase</keyword>
<dbReference type="SUPFAM" id="SSF54534">
    <property type="entry name" value="FKBP-like"/>
    <property type="match status" value="1"/>
</dbReference>
<evidence type="ECO:0000313" key="9">
    <source>
        <dbReference type="EMBL" id="XAY04269.1"/>
    </source>
</evidence>
<evidence type="ECO:0000256" key="5">
    <source>
        <dbReference type="PROSITE-ProRule" id="PRU00277"/>
    </source>
</evidence>
<dbReference type="InterPro" id="IPR001179">
    <property type="entry name" value="PPIase_FKBP_dom"/>
</dbReference>
<evidence type="ECO:0000259" key="8">
    <source>
        <dbReference type="PROSITE" id="PS50059"/>
    </source>
</evidence>
<reference evidence="9" key="1">
    <citation type="submission" date="2022-12" db="EMBL/GenBank/DDBJ databases">
        <title>Paraconexibacter alkalitolerans sp. nov. and Baekduia alba sp. nov., isolated from soil and emended description of the genera Paraconexibacter (Chun et al., 2020) and Baekduia (An et al., 2020).</title>
        <authorList>
            <person name="Vieira S."/>
            <person name="Huber K.J."/>
            <person name="Geppert A."/>
            <person name="Wolf J."/>
            <person name="Neumann-Schaal M."/>
            <person name="Muesken M."/>
            <person name="Overmann J."/>
        </authorList>
    </citation>
    <scope>NUCLEOTIDE SEQUENCE</scope>
    <source>
        <strain evidence="9">AEG42_29</strain>
    </source>
</reference>
<name>A0AAU7ARI4_9ACTN</name>
<dbReference type="Pfam" id="PF00254">
    <property type="entry name" value="FKBP_C"/>
    <property type="match status" value="1"/>
</dbReference>
<sequence>MPVLSASGAATKPVTKSSLKPVRHAKNLRREPIVLKQPGRAPAALIKKDLVVGKGKKATSGRSVEVQYTGYALSTGKKFDASWDRKAEPFSFRLGADTVISGWEKGIPGMRVGGRRELVIPPRLGYGSTGSGVIAPGETLIFVVDLLKVGG</sequence>
<feature type="region of interest" description="Disordered" evidence="7">
    <location>
        <begin position="1"/>
        <end position="21"/>
    </location>
</feature>
<dbReference type="PANTHER" id="PTHR43811">
    <property type="entry name" value="FKBP-TYPE PEPTIDYL-PROLYL CIS-TRANS ISOMERASE FKPA"/>
    <property type="match status" value="1"/>
</dbReference>
<dbReference type="PANTHER" id="PTHR43811:SF19">
    <property type="entry name" value="39 KDA FK506-BINDING NUCLEAR PROTEIN"/>
    <property type="match status" value="1"/>
</dbReference>
<evidence type="ECO:0000256" key="6">
    <source>
        <dbReference type="RuleBase" id="RU003915"/>
    </source>
</evidence>
<evidence type="ECO:0000256" key="1">
    <source>
        <dbReference type="ARBA" id="ARBA00000971"/>
    </source>
</evidence>
<dbReference type="AlphaFoldDB" id="A0AAU7ARI4"/>
<accession>A0AAU7ARI4</accession>
<keyword evidence="4 5" id="KW-0413">Isomerase</keyword>
<evidence type="ECO:0000256" key="2">
    <source>
        <dbReference type="ARBA" id="ARBA00006577"/>
    </source>
</evidence>
<dbReference type="PROSITE" id="PS50059">
    <property type="entry name" value="FKBP_PPIASE"/>
    <property type="match status" value="1"/>
</dbReference>
<dbReference type="EC" id="5.2.1.8" evidence="6"/>
<protein>
    <recommendedName>
        <fullName evidence="6">Peptidyl-prolyl cis-trans isomerase</fullName>
        <ecNumber evidence="6">5.2.1.8</ecNumber>
    </recommendedName>
</protein>
<feature type="domain" description="PPIase FKBP-type" evidence="8">
    <location>
        <begin position="61"/>
        <end position="150"/>
    </location>
</feature>
<dbReference type="InterPro" id="IPR046357">
    <property type="entry name" value="PPIase_dom_sf"/>
</dbReference>
<evidence type="ECO:0000256" key="3">
    <source>
        <dbReference type="ARBA" id="ARBA00023110"/>
    </source>
</evidence>
<comment type="catalytic activity">
    <reaction evidence="1 5 6">
        <text>[protein]-peptidylproline (omega=180) = [protein]-peptidylproline (omega=0)</text>
        <dbReference type="Rhea" id="RHEA:16237"/>
        <dbReference type="Rhea" id="RHEA-COMP:10747"/>
        <dbReference type="Rhea" id="RHEA-COMP:10748"/>
        <dbReference type="ChEBI" id="CHEBI:83833"/>
        <dbReference type="ChEBI" id="CHEBI:83834"/>
        <dbReference type="EC" id="5.2.1.8"/>
    </reaction>
</comment>
<dbReference type="KEGG" id="parq:DSM112329_01102"/>
<evidence type="ECO:0000256" key="4">
    <source>
        <dbReference type="ARBA" id="ARBA00023235"/>
    </source>
</evidence>
<organism evidence="9">
    <name type="scientific">Paraconexibacter sp. AEG42_29</name>
    <dbReference type="NCBI Taxonomy" id="2997339"/>
    <lineage>
        <taxon>Bacteria</taxon>
        <taxon>Bacillati</taxon>
        <taxon>Actinomycetota</taxon>
        <taxon>Thermoleophilia</taxon>
        <taxon>Solirubrobacterales</taxon>
        <taxon>Paraconexibacteraceae</taxon>
        <taxon>Paraconexibacter</taxon>
    </lineage>
</organism>
<dbReference type="Gene3D" id="3.10.50.40">
    <property type="match status" value="1"/>
</dbReference>
<dbReference type="GO" id="GO:0003755">
    <property type="term" value="F:peptidyl-prolyl cis-trans isomerase activity"/>
    <property type="evidence" value="ECO:0007669"/>
    <property type="project" value="UniProtKB-UniRule"/>
</dbReference>